<dbReference type="NCBIfam" id="NF001913">
    <property type="entry name" value="PRK00696.1"/>
    <property type="match status" value="1"/>
</dbReference>
<dbReference type="EMBL" id="CAJPVJ010000488">
    <property type="protein sequence ID" value="CAG2162650.1"/>
    <property type="molecule type" value="Genomic_DNA"/>
</dbReference>
<comment type="function">
    <text evidence="7">Succinyl-CoA synthetase functions in the citric acid cycle (TCA), coupling the hydrolysis of succinyl-CoA to the synthesis of ATP and thus represents the only step of substrate-level phosphorylation in the TCA. The beta subunit provides nucleotide specificity of the enzyme and binds the substrate succinate, while the binding sites for coenzyme A and phosphate are found in the alpha subunit.</text>
</comment>
<dbReference type="FunFam" id="3.30.470.20:FF:000002">
    <property type="entry name" value="Succinate--CoA ligase [ADP-forming] subunit beta"/>
    <property type="match status" value="1"/>
</dbReference>
<dbReference type="GO" id="GO:0005739">
    <property type="term" value="C:mitochondrion"/>
    <property type="evidence" value="ECO:0007669"/>
    <property type="project" value="UniProtKB-SubCell"/>
</dbReference>
<dbReference type="Pfam" id="PF00549">
    <property type="entry name" value="Ligase_CoA"/>
    <property type="match status" value="1"/>
</dbReference>
<dbReference type="GO" id="GO:0042709">
    <property type="term" value="C:succinate-CoA ligase complex"/>
    <property type="evidence" value="ECO:0007669"/>
    <property type="project" value="TreeGrafter"/>
</dbReference>
<dbReference type="SUPFAM" id="SSF52210">
    <property type="entry name" value="Succinyl-CoA synthetase domains"/>
    <property type="match status" value="1"/>
</dbReference>
<evidence type="ECO:0000313" key="11">
    <source>
        <dbReference type="EMBL" id="CAD7639841.1"/>
    </source>
</evidence>
<keyword evidence="4 7" id="KW-0479">Metal-binding</keyword>
<dbReference type="PIRSF" id="PIRSF001554">
    <property type="entry name" value="SucCS_beta"/>
    <property type="match status" value="1"/>
</dbReference>
<dbReference type="InterPro" id="IPR005809">
    <property type="entry name" value="Succ_CoA_ligase-like_bsu"/>
</dbReference>
<dbReference type="InterPro" id="IPR016102">
    <property type="entry name" value="Succinyl-CoA_synth-like"/>
</dbReference>
<proteinExistence type="inferred from homology"/>
<dbReference type="GO" id="GO:0005524">
    <property type="term" value="F:ATP binding"/>
    <property type="evidence" value="ECO:0007669"/>
    <property type="project" value="UniProtKB-UniRule"/>
</dbReference>
<name>A0A7R9LGA1_9ACAR</name>
<keyword evidence="7" id="KW-0496">Mitochondrion</keyword>
<evidence type="ECO:0000259" key="10">
    <source>
        <dbReference type="Pfam" id="PF08442"/>
    </source>
</evidence>
<evidence type="ECO:0000256" key="1">
    <source>
        <dbReference type="ARBA" id="ARBA00005064"/>
    </source>
</evidence>
<dbReference type="Gene3D" id="3.30.1490.20">
    <property type="entry name" value="ATP-grasp fold, A domain"/>
    <property type="match status" value="1"/>
</dbReference>
<dbReference type="EC" id="6.2.1.5" evidence="7"/>
<keyword evidence="2 7" id="KW-0816">Tricarboxylic acid cycle</keyword>
<dbReference type="GO" id="GO:0000287">
    <property type="term" value="F:magnesium ion binding"/>
    <property type="evidence" value="ECO:0007669"/>
    <property type="project" value="UniProtKB-UniRule"/>
</dbReference>
<dbReference type="PANTHER" id="PTHR11815:SF10">
    <property type="entry name" value="SUCCINATE--COA LIGASE [GDP-FORMING] SUBUNIT BETA, MITOCHONDRIAL"/>
    <property type="match status" value="1"/>
</dbReference>
<comment type="subcellular location">
    <subcellularLocation>
        <location evidence="7">Mitochondrion</location>
    </subcellularLocation>
</comment>
<feature type="binding site" evidence="7">
    <location>
        <begin position="108"/>
        <end position="110"/>
    </location>
    <ligand>
        <name>ATP</name>
        <dbReference type="ChEBI" id="CHEBI:30616"/>
    </ligand>
</feature>
<evidence type="ECO:0000256" key="7">
    <source>
        <dbReference type="HAMAP-Rule" id="MF_03219"/>
    </source>
</evidence>
<comment type="pathway">
    <text evidence="1 7">Carbohydrate metabolism; tricarboxylic acid cycle; succinate from succinyl-CoA (ligase route): step 1/1.</text>
</comment>
<feature type="binding site" evidence="7">
    <location>
        <position position="170"/>
    </location>
    <ligand>
        <name>ATP</name>
        <dbReference type="ChEBI" id="CHEBI:30616"/>
    </ligand>
</feature>
<dbReference type="NCBIfam" id="TIGR01016">
    <property type="entry name" value="sucCoAbeta"/>
    <property type="match status" value="1"/>
</dbReference>
<keyword evidence="7" id="KW-0067">ATP-binding</keyword>
<dbReference type="Gene3D" id="3.40.50.261">
    <property type="entry name" value="Succinyl-CoA synthetase domains"/>
    <property type="match status" value="1"/>
</dbReference>
<dbReference type="GO" id="GO:0006104">
    <property type="term" value="P:succinyl-CoA metabolic process"/>
    <property type="evidence" value="ECO:0007669"/>
    <property type="project" value="TreeGrafter"/>
</dbReference>
<feature type="domain" description="ATP-grasp fold succinyl-CoA synthetase-type" evidence="10">
    <location>
        <begin position="95"/>
        <end position="268"/>
    </location>
</feature>
<protein>
    <recommendedName>
        <fullName evidence="7">Succinate--CoA ligase [ADP-forming] subunit beta, mitochondrial</fullName>
        <ecNumber evidence="7">6.2.1.5</ecNumber>
    </recommendedName>
    <alternativeName>
        <fullName evidence="7">Succinyl-CoA synthetase beta chain</fullName>
        <shortName evidence="7">SCS-beta</shortName>
    </alternativeName>
</protein>
<dbReference type="InterPro" id="IPR005811">
    <property type="entry name" value="SUCC_ACL_C"/>
</dbReference>
<sequence length="453" mass="49439">MALQLRHLYPINSLLKRSIPVLQKCCQKRCLNLQEYQSKQLMRNNGVRVQRFCVIESVDEIKSIIGDKNSKYSECPSADSPNPSGDASELSLADVEEYVIKAQVLAGGRGKGYFKNSSMKGGVQLTKDKQKVSEVCAKMLNDYLITAQTTKSGVLVNKVMIAEALDIKKELYLAILLDRGSGGPVIVASQEGGVDIEQVAEKTPEAIHKFPIPIESNADDLNIELATDVAKRGLGLSGHLVEDAAKQISRLYKMFIKLDALQVEINPFGITTKDTMVCFDAKINFDENASFRHQWMKRIENENSAEEDPRDRLARDYNLNFVPMDGNIACLVNGAGLAMATMDIIHHYGGSPANFLDVGGSVNQLGVENAFRLITADQKVRAILVNIFGGIVNCETIAKGLIAARSLVKVPLIVRLEGTNAETARALLSEVSDIISATDLDDAAQKAVKSVAI</sequence>
<keyword evidence="5 7" id="KW-0547">Nucleotide-binding</keyword>
<dbReference type="SUPFAM" id="SSF56059">
    <property type="entry name" value="Glutathione synthetase ATP-binding domain-like"/>
    <property type="match status" value="1"/>
</dbReference>
<comment type="subunit">
    <text evidence="7 8">Heterodimer of an alpha and a beta subunit.</text>
</comment>
<gene>
    <name evidence="11" type="ORF">ONB1V03_LOCUS2242</name>
</gene>
<evidence type="ECO:0000259" key="9">
    <source>
        <dbReference type="Pfam" id="PF00549"/>
    </source>
</evidence>
<feature type="binding site" evidence="7">
    <location>
        <begin position="390"/>
        <end position="392"/>
    </location>
    <ligand>
        <name>substrate</name>
        <note>ligand shared with subunit alpha</note>
    </ligand>
</feature>
<dbReference type="InterPro" id="IPR017866">
    <property type="entry name" value="Succ-CoA_synthase_bsu_CS"/>
</dbReference>
<dbReference type="Gene3D" id="3.30.470.20">
    <property type="entry name" value="ATP-grasp fold, B domain"/>
    <property type="match status" value="1"/>
</dbReference>
<dbReference type="AlphaFoldDB" id="A0A7R9LGA1"/>
<dbReference type="Pfam" id="PF08442">
    <property type="entry name" value="ATP-grasp_2"/>
    <property type="match status" value="1"/>
</dbReference>
<dbReference type="PROSITE" id="PS01217">
    <property type="entry name" value="SUCCINYL_COA_LIG_3"/>
    <property type="match status" value="1"/>
</dbReference>
<feature type="binding site" evidence="7">
    <location>
        <position position="266"/>
    </location>
    <ligand>
        <name>Mg(2+)</name>
        <dbReference type="ChEBI" id="CHEBI:18420"/>
    </ligand>
</feature>
<dbReference type="GO" id="GO:0006099">
    <property type="term" value="P:tricarboxylic acid cycle"/>
    <property type="evidence" value="ECO:0007669"/>
    <property type="project" value="UniProtKB-UniRule"/>
</dbReference>
<feature type="binding site" evidence="7">
    <location>
        <position position="333"/>
    </location>
    <ligand>
        <name>substrate</name>
        <note>ligand shared with subunit alpha</note>
    </ligand>
</feature>
<evidence type="ECO:0000256" key="3">
    <source>
        <dbReference type="ARBA" id="ARBA00022598"/>
    </source>
</evidence>
<dbReference type="Proteomes" id="UP000728032">
    <property type="component" value="Unassembled WGS sequence"/>
</dbReference>
<keyword evidence="6 7" id="KW-0460">Magnesium</keyword>
<dbReference type="PANTHER" id="PTHR11815">
    <property type="entry name" value="SUCCINYL-COA SYNTHETASE BETA CHAIN"/>
    <property type="match status" value="1"/>
</dbReference>
<dbReference type="FunFam" id="3.40.50.261:FF:000001">
    <property type="entry name" value="Succinate--CoA ligase [ADP-forming] subunit beta"/>
    <property type="match status" value="1"/>
</dbReference>
<evidence type="ECO:0000256" key="6">
    <source>
        <dbReference type="ARBA" id="ARBA00022842"/>
    </source>
</evidence>
<evidence type="ECO:0000313" key="12">
    <source>
        <dbReference type="Proteomes" id="UP000728032"/>
    </source>
</evidence>
<dbReference type="InterPro" id="IPR013650">
    <property type="entry name" value="ATP-grasp_succ-CoA_synth-type"/>
</dbReference>
<evidence type="ECO:0000256" key="8">
    <source>
        <dbReference type="RuleBase" id="RU361258"/>
    </source>
</evidence>
<dbReference type="HAMAP" id="MF_00558">
    <property type="entry name" value="Succ_CoA_beta"/>
    <property type="match status" value="1"/>
</dbReference>
<comment type="similarity">
    <text evidence="7 8">Belongs to the succinate/malate CoA ligase beta subunit family.</text>
</comment>
<feature type="binding site" evidence="7">
    <location>
        <position position="280"/>
    </location>
    <ligand>
        <name>Mg(2+)</name>
        <dbReference type="ChEBI" id="CHEBI:18420"/>
    </ligand>
</feature>
<dbReference type="UniPathway" id="UPA00223">
    <property type="reaction ID" value="UER00999"/>
</dbReference>
<comment type="cofactor">
    <cofactor evidence="7">
        <name>Mg(2+)</name>
        <dbReference type="ChEBI" id="CHEBI:18420"/>
    </cofactor>
    <text evidence="7">Binds 1 Mg(2+) ion per subunit.</text>
</comment>
<dbReference type="EMBL" id="OC915313">
    <property type="protein sequence ID" value="CAD7639841.1"/>
    <property type="molecule type" value="Genomic_DNA"/>
</dbReference>
<evidence type="ECO:0000256" key="5">
    <source>
        <dbReference type="ARBA" id="ARBA00022741"/>
    </source>
</evidence>
<keyword evidence="3 7" id="KW-0436">Ligase</keyword>
<evidence type="ECO:0000256" key="2">
    <source>
        <dbReference type="ARBA" id="ARBA00022532"/>
    </source>
</evidence>
<reference evidence="11" key="1">
    <citation type="submission" date="2020-11" db="EMBL/GenBank/DDBJ databases">
        <authorList>
            <person name="Tran Van P."/>
        </authorList>
    </citation>
    <scope>NUCLEOTIDE SEQUENCE</scope>
</reference>
<accession>A0A7R9LGA1</accession>
<dbReference type="OrthoDB" id="1552at2759"/>
<dbReference type="InterPro" id="IPR013815">
    <property type="entry name" value="ATP_grasp_subdomain_1"/>
</dbReference>
<comment type="catalytic activity">
    <reaction evidence="7">
        <text>succinate + ATP + CoA = succinyl-CoA + ADP + phosphate</text>
        <dbReference type="Rhea" id="RHEA:17661"/>
        <dbReference type="ChEBI" id="CHEBI:30031"/>
        <dbReference type="ChEBI" id="CHEBI:30616"/>
        <dbReference type="ChEBI" id="CHEBI:43474"/>
        <dbReference type="ChEBI" id="CHEBI:57287"/>
        <dbReference type="ChEBI" id="CHEBI:57292"/>
        <dbReference type="ChEBI" id="CHEBI:456216"/>
        <dbReference type="EC" id="6.2.1.5"/>
    </reaction>
</comment>
<dbReference type="GO" id="GO:0004776">
    <property type="term" value="F:succinate-CoA ligase (GDP-forming) activity"/>
    <property type="evidence" value="ECO:0007669"/>
    <property type="project" value="TreeGrafter"/>
</dbReference>
<keyword evidence="12" id="KW-1185">Reference proteome</keyword>
<organism evidence="11">
    <name type="scientific">Oppiella nova</name>
    <dbReference type="NCBI Taxonomy" id="334625"/>
    <lineage>
        <taxon>Eukaryota</taxon>
        <taxon>Metazoa</taxon>
        <taxon>Ecdysozoa</taxon>
        <taxon>Arthropoda</taxon>
        <taxon>Chelicerata</taxon>
        <taxon>Arachnida</taxon>
        <taxon>Acari</taxon>
        <taxon>Acariformes</taxon>
        <taxon>Sarcoptiformes</taxon>
        <taxon>Oribatida</taxon>
        <taxon>Brachypylina</taxon>
        <taxon>Oppioidea</taxon>
        <taxon>Oppiidae</taxon>
        <taxon>Oppiella</taxon>
    </lineage>
</organism>
<evidence type="ECO:0000256" key="4">
    <source>
        <dbReference type="ARBA" id="ARBA00022723"/>
    </source>
</evidence>
<dbReference type="GO" id="GO:0004775">
    <property type="term" value="F:succinate-CoA ligase (ADP-forming) activity"/>
    <property type="evidence" value="ECO:0007669"/>
    <property type="project" value="UniProtKB-UniRule"/>
</dbReference>
<feature type="domain" description="ATP-citrate synthase/succinyl-CoA ligase C-terminal" evidence="9">
    <location>
        <begin position="331"/>
        <end position="448"/>
    </location>
</feature>
<feature type="binding site" evidence="7">
    <location>
        <position position="101"/>
    </location>
    <ligand>
        <name>ATP</name>
        <dbReference type="ChEBI" id="CHEBI:30616"/>
    </ligand>
</feature>